<dbReference type="FunFam" id="3.40.50.720:FF:000084">
    <property type="entry name" value="Short-chain dehydrogenase reductase"/>
    <property type="match status" value="1"/>
</dbReference>
<dbReference type="InterPro" id="IPR002347">
    <property type="entry name" value="SDR_fam"/>
</dbReference>
<evidence type="ECO:0000256" key="2">
    <source>
        <dbReference type="ARBA" id="ARBA00023002"/>
    </source>
</evidence>
<dbReference type="Gene3D" id="3.40.50.720">
    <property type="entry name" value="NAD(P)-binding Rossmann-like Domain"/>
    <property type="match status" value="1"/>
</dbReference>
<organism evidence="3">
    <name type="scientific">Thermorudis peleae</name>
    <dbReference type="NCBI Taxonomy" id="1382356"/>
    <lineage>
        <taxon>Bacteria</taxon>
        <taxon>Pseudomonadati</taxon>
        <taxon>Thermomicrobiota</taxon>
        <taxon>Thermomicrobia</taxon>
        <taxon>Thermomicrobia incertae sedis</taxon>
        <taxon>Thermorudis</taxon>
    </lineage>
</organism>
<comment type="caution">
    <text evidence="3">The sequence shown here is derived from an EMBL/GenBank/DDBJ whole genome shotgun (WGS) entry which is preliminary data.</text>
</comment>
<dbReference type="PRINTS" id="PR00081">
    <property type="entry name" value="GDHRDH"/>
</dbReference>
<reference evidence="3" key="1">
    <citation type="journal article" date="2020" name="mSystems">
        <title>Genome- and Community-Level Interaction Insights into Carbon Utilization and Element Cycling Functions of Hydrothermarchaeota in Hydrothermal Sediment.</title>
        <authorList>
            <person name="Zhou Z."/>
            <person name="Liu Y."/>
            <person name="Xu W."/>
            <person name="Pan J."/>
            <person name="Luo Z.H."/>
            <person name="Li M."/>
        </authorList>
    </citation>
    <scope>NUCLEOTIDE SEQUENCE [LARGE SCALE GENOMIC DNA]</scope>
    <source>
        <strain evidence="3">SpSt-210</strain>
    </source>
</reference>
<dbReference type="SUPFAM" id="SSF51735">
    <property type="entry name" value="NAD(P)-binding Rossmann-fold domains"/>
    <property type="match status" value="1"/>
</dbReference>
<comment type="similarity">
    <text evidence="1">Belongs to the short-chain dehydrogenases/reductases (SDR) family.</text>
</comment>
<evidence type="ECO:0000313" key="3">
    <source>
        <dbReference type="EMBL" id="HEG91858.1"/>
    </source>
</evidence>
<dbReference type="PRINTS" id="PR00080">
    <property type="entry name" value="SDRFAMILY"/>
</dbReference>
<accession>A0A831TC82</accession>
<proteinExistence type="inferred from homology"/>
<dbReference type="PANTHER" id="PTHR43943:SF17">
    <property type="entry name" value="3-PHENYLPROPIONATE-DIHYDRODIOL_CINNAMIC ACID-DIHYDRODIOL DEHYDROGENASE"/>
    <property type="match status" value="1"/>
</dbReference>
<gene>
    <name evidence="3" type="ORF">ENP34_10530</name>
</gene>
<dbReference type="EMBL" id="DSIY01000247">
    <property type="protein sequence ID" value="HEG91858.1"/>
    <property type="molecule type" value="Genomic_DNA"/>
</dbReference>
<dbReference type="GO" id="GO:0016491">
    <property type="term" value="F:oxidoreductase activity"/>
    <property type="evidence" value="ECO:0007669"/>
    <property type="project" value="UniProtKB-KW"/>
</dbReference>
<name>A0A831TC82_9BACT</name>
<evidence type="ECO:0000256" key="1">
    <source>
        <dbReference type="ARBA" id="ARBA00006484"/>
    </source>
</evidence>
<dbReference type="AlphaFoldDB" id="A0A831TC82"/>
<sequence length="262" mass="27757">MDLGLQGKVALVAAASKGLGYAVARGFAREGARVSIFSRDAGRIEEAAERLRQETGAEVLAQVADARDSAQVQRVVDETVRRFGRLDILVTNAGGPPGGGFEDFDEQAYLDAIQLNLMSTIRLCRAAVPYLKQQGGSIVTITSISVKQPISGLILSNTARLGVVGFAKTLADELAPYNIRVNNVGPGSTRTDRIVDLARQRAERQGITLEEALKDSASGIPLGRLGEPEEFANVVVFLASPAASYVTGQTILVDGGLYRGSL</sequence>
<dbReference type="PANTHER" id="PTHR43943">
    <property type="entry name" value="DEHYDROGENASE/REDUCTASE (SDR FAMILY) MEMBER 4"/>
    <property type="match status" value="1"/>
</dbReference>
<keyword evidence="2" id="KW-0560">Oxidoreductase</keyword>
<dbReference type="Pfam" id="PF13561">
    <property type="entry name" value="adh_short_C2"/>
    <property type="match status" value="1"/>
</dbReference>
<dbReference type="InterPro" id="IPR036291">
    <property type="entry name" value="NAD(P)-bd_dom_sf"/>
</dbReference>
<protein>
    <submittedName>
        <fullName evidence="3">SDR family oxidoreductase</fullName>
    </submittedName>
</protein>
<dbReference type="CDD" id="cd05344">
    <property type="entry name" value="BKR_like_SDR_like"/>
    <property type="match status" value="1"/>
</dbReference>